<protein>
    <submittedName>
        <fullName evidence="1">Uncharacterized protein</fullName>
    </submittedName>
</protein>
<comment type="caution">
    <text evidence="1">The sequence shown here is derived from an EMBL/GenBank/DDBJ whole genome shotgun (WGS) entry which is preliminary data.</text>
</comment>
<keyword evidence="2" id="KW-1185">Reference proteome</keyword>
<reference evidence="1" key="1">
    <citation type="submission" date="2019-05" db="EMBL/GenBank/DDBJ databases">
        <title>Whole genome sequencing of Pseudanabaena catenata USMAC16.</title>
        <authorList>
            <person name="Khan Z."/>
            <person name="Omar W.M."/>
            <person name="Convey P."/>
            <person name="Merican F."/>
            <person name="Najimudin N."/>
        </authorList>
    </citation>
    <scope>NUCLEOTIDE SEQUENCE</scope>
    <source>
        <strain evidence="1">USMAC16</strain>
    </source>
</reference>
<gene>
    <name evidence="1" type="ORF">FEV09_05310</name>
</gene>
<name>A0A9X4M598_9CYAN</name>
<dbReference type="AlphaFoldDB" id="A0A9X4M598"/>
<evidence type="ECO:0000313" key="2">
    <source>
        <dbReference type="Proteomes" id="UP001152872"/>
    </source>
</evidence>
<sequence>MSVTIYKAPQPNKGEKLLQNGFQVENFPYNPPYEDGKCYFAGANSRSLAEQYNQSYKQGILEVTIDQETYDRLFKPLERTYQGGSYIELPIPHDLFPTLNQFPRVLKRK</sequence>
<accession>A0A9X4M598</accession>
<organism evidence="1 2">
    <name type="scientific">Pseudanabaena catenata USMAC16</name>
    <dbReference type="NCBI Taxonomy" id="1855837"/>
    <lineage>
        <taxon>Bacteria</taxon>
        <taxon>Bacillati</taxon>
        <taxon>Cyanobacteriota</taxon>
        <taxon>Cyanophyceae</taxon>
        <taxon>Pseudanabaenales</taxon>
        <taxon>Pseudanabaenaceae</taxon>
        <taxon>Pseudanabaena</taxon>
    </lineage>
</organism>
<dbReference type="Proteomes" id="UP001152872">
    <property type="component" value="Unassembled WGS sequence"/>
</dbReference>
<proteinExistence type="predicted"/>
<evidence type="ECO:0000313" key="1">
    <source>
        <dbReference type="EMBL" id="MDG3493971.1"/>
    </source>
</evidence>
<dbReference type="RefSeq" id="WP_009626030.1">
    <property type="nucleotide sequence ID" value="NZ_VBTY01000028.1"/>
</dbReference>
<dbReference type="EMBL" id="VBTY01000028">
    <property type="protein sequence ID" value="MDG3493971.1"/>
    <property type="molecule type" value="Genomic_DNA"/>
</dbReference>